<reference evidence="2 3" key="1">
    <citation type="journal article" date="2019" name="Sci. Rep.">
        <title>Orb-weaving spider Araneus ventricosus genome elucidates the spidroin gene catalogue.</title>
        <authorList>
            <person name="Kono N."/>
            <person name="Nakamura H."/>
            <person name="Ohtoshi R."/>
            <person name="Moran D.A.P."/>
            <person name="Shinohara A."/>
            <person name="Yoshida Y."/>
            <person name="Fujiwara M."/>
            <person name="Mori M."/>
            <person name="Tomita M."/>
            <person name="Arakawa K."/>
        </authorList>
    </citation>
    <scope>NUCLEOTIDE SEQUENCE [LARGE SCALE GENOMIC DNA]</scope>
</reference>
<feature type="chain" id="PRO_5021327170" evidence="1">
    <location>
        <begin position="22"/>
        <end position="312"/>
    </location>
</feature>
<dbReference type="InterPro" id="IPR036273">
    <property type="entry name" value="CRAL/TRIO_N_dom_sf"/>
</dbReference>
<comment type="caution">
    <text evidence="2">The sequence shown here is derived from an EMBL/GenBank/DDBJ whole genome shotgun (WGS) entry which is preliminary data.</text>
</comment>
<name>A0A4Y2R1Q4_ARAVE</name>
<evidence type="ECO:0000256" key="1">
    <source>
        <dbReference type="SAM" id="SignalP"/>
    </source>
</evidence>
<dbReference type="SUPFAM" id="SSF46938">
    <property type="entry name" value="CRAL/TRIO N-terminal domain"/>
    <property type="match status" value="1"/>
</dbReference>
<evidence type="ECO:0000313" key="2">
    <source>
        <dbReference type="EMBL" id="GBN69523.1"/>
    </source>
</evidence>
<dbReference type="EMBL" id="BGPR01015507">
    <property type="protein sequence ID" value="GBN69523.1"/>
    <property type="molecule type" value="Genomic_DNA"/>
</dbReference>
<dbReference type="AlphaFoldDB" id="A0A4Y2R1Q4"/>
<evidence type="ECO:0000313" key="3">
    <source>
        <dbReference type="Proteomes" id="UP000499080"/>
    </source>
</evidence>
<accession>A0A4Y2R1Q4</accession>
<organism evidence="2 3">
    <name type="scientific">Araneus ventricosus</name>
    <name type="common">Orbweaver spider</name>
    <name type="synonym">Epeira ventricosa</name>
    <dbReference type="NCBI Taxonomy" id="182803"/>
    <lineage>
        <taxon>Eukaryota</taxon>
        <taxon>Metazoa</taxon>
        <taxon>Ecdysozoa</taxon>
        <taxon>Arthropoda</taxon>
        <taxon>Chelicerata</taxon>
        <taxon>Arachnida</taxon>
        <taxon>Araneae</taxon>
        <taxon>Araneomorphae</taxon>
        <taxon>Entelegynae</taxon>
        <taxon>Araneoidea</taxon>
        <taxon>Araneidae</taxon>
        <taxon>Araneus</taxon>
    </lineage>
</organism>
<gene>
    <name evidence="2" type="ORF">AVEN_247426_1</name>
</gene>
<keyword evidence="1" id="KW-0732">Signal</keyword>
<proteinExistence type="predicted"/>
<feature type="signal peptide" evidence="1">
    <location>
        <begin position="1"/>
        <end position="21"/>
    </location>
</feature>
<sequence length="312" mass="37542">MKRVLQGSVLLFLLFVPSVWWIYSKCFNSMLQDDEWDEWKQMEEDKRTKIEEDKRTKIETILNDIEEHKTYPIDIRHVPASIRRKRKEGLRQRYENDQKYVKELKEIIQGTKIEEDKRTNIESISNDIEENETYPLDIRHIPASIRRKHEKAIPQAYDDQKYLKELKEMLKGSESSQDIEFEDDFLRLFITSNDYKIDQAFSKIQNFLNLRIDHNYFFHNVTFDFTQNPAYRFVTILPHRRKDGSATILFELGQLRDRTELYPLFWCQVSLWGTFKRNKLTLVFQMEKNHKKSSSMCPIAVGDYLTNRTSVF</sequence>
<dbReference type="Proteomes" id="UP000499080">
    <property type="component" value="Unassembled WGS sequence"/>
</dbReference>
<keyword evidence="3" id="KW-1185">Reference proteome</keyword>
<dbReference type="Gene3D" id="3.40.525.10">
    <property type="entry name" value="CRAL-TRIO lipid binding domain"/>
    <property type="match status" value="1"/>
</dbReference>
<protein>
    <submittedName>
        <fullName evidence="2">Uncharacterized protein</fullName>
    </submittedName>
</protein>
<dbReference type="InterPro" id="IPR036865">
    <property type="entry name" value="CRAL-TRIO_dom_sf"/>
</dbReference>